<dbReference type="AlphaFoldDB" id="E6QWB5"/>
<dbReference type="EMBL" id="CABR01000150">
    <property type="protein sequence ID" value="CBI11538.1"/>
    <property type="molecule type" value="Genomic_DNA"/>
</dbReference>
<gene>
    <name evidence="1" type="ORF">CARN7_2371</name>
</gene>
<comment type="caution">
    <text evidence="1">The sequence shown here is derived from an EMBL/GenBank/DDBJ whole genome shotgun (WGS) entry which is preliminary data.</text>
</comment>
<name>E6QWB5_9ZZZZ</name>
<reference evidence="1" key="1">
    <citation type="submission" date="2009-10" db="EMBL/GenBank/DDBJ databases">
        <title>Diversity of trophic interactions inside an arsenic-rich microbial ecosystem.</title>
        <authorList>
            <person name="Bertin P.N."/>
            <person name="Heinrich-Salmeron A."/>
            <person name="Pelletier E."/>
            <person name="Goulhen-Chollet F."/>
            <person name="Arsene-Ploetze F."/>
            <person name="Gallien S."/>
            <person name="Calteau A."/>
            <person name="Vallenet D."/>
            <person name="Casiot C."/>
            <person name="Chane-Woon-Ming B."/>
            <person name="Giloteaux L."/>
            <person name="Barakat M."/>
            <person name="Bonnefoy V."/>
            <person name="Bruneel O."/>
            <person name="Chandler M."/>
            <person name="Cleiss J."/>
            <person name="Duran R."/>
            <person name="Elbaz-Poulichet F."/>
            <person name="Fonknechten N."/>
            <person name="Lauga B."/>
            <person name="Mornico D."/>
            <person name="Ortet P."/>
            <person name="Schaeffer C."/>
            <person name="Siguier P."/>
            <person name="Alexander Thil Smith A."/>
            <person name="Van Dorsselaer A."/>
            <person name="Weissenbach J."/>
            <person name="Medigue C."/>
            <person name="Le Paslier D."/>
        </authorList>
    </citation>
    <scope>NUCLEOTIDE SEQUENCE</scope>
</reference>
<accession>E6QWB5</accession>
<proteinExistence type="predicted"/>
<evidence type="ECO:0000313" key="1">
    <source>
        <dbReference type="EMBL" id="CBI11538.1"/>
    </source>
</evidence>
<sequence>MDKLAVSTKANPDGTFSTRWQWWQNIDLPCPEPRLPKAGGTITASLGPRWTEDRAALAEIGAIHHLLCVAQVHGKNRLGVNLEIGVTFGAIRKALNKSSLKTKGHGDTEKYQVAFFTKFLATKFFEAKIVTEGASKWRDVDLESPLDFEIEIHRAPSVEIWTAIGGVSITRHALNRVVERRIACDIEHAKDDLTPIPDAKWTRAWKWLQRVLPDSMPVFLPDNVMRRIAFKYGEGVKVLLNVGSQSVFILKLAPHGWDMVTLTGENHNNWVTVANKLPRLCGQRIVQPGAY</sequence>
<protein>
    <submittedName>
        <fullName evidence="1">Uncharacterized protein</fullName>
    </submittedName>
</protein>
<organism evidence="1">
    <name type="scientific">mine drainage metagenome</name>
    <dbReference type="NCBI Taxonomy" id="410659"/>
    <lineage>
        <taxon>unclassified sequences</taxon>
        <taxon>metagenomes</taxon>
        <taxon>ecological metagenomes</taxon>
    </lineage>
</organism>